<sequence length="169" mass="18678">MAATCLFCANPAPPGRTKCTFHRHRAVCIGAPGCTNQVYARQRCVRHGGKRRCHVEGCESYARNRNLCFHHAASVLPPKTCAVDGCEKRAHAKNKCLPHSGVRRCRAEGCLLYARHAGYCTHHRQETPPASPAKSTFVVKSNDADGDDDSGWFEDVWSRVPYPPLATTF</sequence>
<dbReference type="AlphaFoldDB" id="T0S7K9"/>
<keyword evidence="2" id="KW-1185">Reference proteome</keyword>
<dbReference type="PANTHER" id="PTHR31827">
    <property type="entry name" value="EMB|CAB89363.1"/>
    <property type="match status" value="1"/>
</dbReference>
<dbReference type="EMBL" id="JH767140">
    <property type="protein sequence ID" value="EQC38722.1"/>
    <property type="molecule type" value="Genomic_DNA"/>
</dbReference>
<organism evidence="1 2">
    <name type="scientific">Saprolegnia diclina (strain VS20)</name>
    <dbReference type="NCBI Taxonomy" id="1156394"/>
    <lineage>
        <taxon>Eukaryota</taxon>
        <taxon>Sar</taxon>
        <taxon>Stramenopiles</taxon>
        <taxon>Oomycota</taxon>
        <taxon>Saprolegniomycetes</taxon>
        <taxon>Saprolegniales</taxon>
        <taxon>Saprolegniaceae</taxon>
        <taxon>Saprolegnia</taxon>
    </lineage>
</organism>
<protein>
    <submittedName>
        <fullName evidence="1">Uncharacterized protein</fullName>
    </submittedName>
</protein>
<evidence type="ECO:0000313" key="2">
    <source>
        <dbReference type="Proteomes" id="UP000030762"/>
    </source>
</evidence>
<dbReference type="OrthoDB" id="64164at2759"/>
<name>T0S7K9_SAPDV</name>
<evidence type="ECO:0000313" key="1">
    <source>
        <dbReference type="EMBL" id="EQC38722.1"/>
    </source>
</evidence>
<dbReference type="VEuPathDB" id="FungiDB:SDRG_03687"/>
<dbReference type="STRING" id="1156394.T0S7K9"/>
<dbReference type="PANTHER" id="PTHR31827:SF1">
    <property type="entry name" value="EMB|CAB89363.1"/>
    <property type="match status" value="1"/>
</dbReference>
<dbReference type="RefSeq" id="XP_008607546.1">
    <property type="nucleotide sequence ID" value="XM_008609324.1"/>
</dbReference>
<proteinExistence type="predicted"/>
<reference evidence="1 2" key="1">
    <citation type="submission" date="2012-04" db="EMBL/GenBank/DDBJ databases">
        <title>The Genome Sequence of Saprolegnia declina VS20.</title>
        <authorList>
            <consortium name="The Broad Institute Genome Sequencing Platform"/>
            <person name="Russ C."/>
            <person name="Nusbaum C."/>
            <person name="Tyler B."/>
            <person name="van West P."/>
            <person name="Dieguez-Uribeondo J."/>
            <person name="de Bruijn I."/>
            <person name="Tripathy S."/>
            <person name="Jiang R."/>
            <person name="Young S.K."/>
            <person name="Zeng Q."/>
            <person name="Gargeya S."/>
            <person name="Fitzgerald M."/>
            <person name="Haas B."/>
            <person name="Abouelleil A."/>
            <person name="Alvarado L."/>
            <person name="Arachchi H.M."/>
            <person name="Berlin A."/>
            <person name="Chapman S.B."/>
            <person name="Goldberg J."/>
            <person name="Griggs A."/>
            <person name="Gujja S."/>
            <person name="Hansen M."/>
            <person name="Howarth C."/>
            <person name="Imamovic A."/>
            <person name="Larimer J."/>
            <person name="McCowen C."/>
            <person name="Montmayeur A."/>
            <person name="Murphy C."/>
            <person name="Neiman D."/>
            <person name="Pearson M."/>
            <person name="Priest M."/>
            <person name="Roberts A."/>
            <person name="Saif S."/>
            <person name="Shea T."/>
            <person name="Sisk P."/>
            <person name="Sykes S."/>
            <person name="Wortman J."/>
            <person name="Nusbaum C."/>
            <person name="Birren B."/>
        </authorList>
    </citation>
    <scope>NUCLEOTIDE SEQUENCE [LARGE SCALE GENOMIC DNA]</scope>
    <source>
        <strain evidence="1 2">VS20</strain>
    </source>
</reference>
<dbReference type="Proteomes" id="UP000030762">
    <property type="component" value="Unassembled WGS sequence"/>
</dbReference>
<dbReference type="InParanoid" id="T0S7K9"/>
<accession>T0S7K9</accession>
<gene>
    <name evidence="1" type="ORF">SDRG_03687</name>
</gene>
<dbReference type="GeneID" id="19944414"/>
<dbReference type="OMA" id="DGCEKRA"/>